<dbReference type="EMBL" id="BAAFGZ010000335">
    <property type="protein sequence ID" value="GAB0137933.1"/>
    <property type="molecule type" value="Genomic_DNA"/>
</dbReference>
<dbReference type="Gene3D" id="3.30.559.10">
    <property type="entry name" value="Chloramphenicol acetyltransferase-like domain"/>
    <property type="match status" value="1"/>
</dbReference>
<evidence type="ECO:0000313" key="1">
    <source>
        <dbReference type="EMBL" id="GAB0137933.1"/>
    </source>
</evidence>
<dbReference type="Proteomes" id="UP001562357">
    <property type="component" value="Unassembled WGS sequence"/>
</dbReference>
<comment type="caution">
    <text evidence="1">The sequence shown here is derived from an EMBL/GenBank/DDBJ whole genome shotgun (WGS) entry which is preliminary data.</text>
</comment>
<name>A0ABQ0CX25_9HYPO</name>
<gene>
    <name evidence="1" type="primary">g6184</name>
    <name evidence="1" type="ORF">EsDP_00006184</name>
</gene>
<reference evidence="2" key="1">
    <citation type="submission" date="2024-06" db="EMBL/GenBank/DDBJ databases">
        <title>Draft Genome Sequences of Epichloe bromicola Strains Isolated from Elymus ciliaris.</title>
        <authorList>
            <consortium name="Epichloe bromicola genome sequencing consortium"/>
            <person name="Miura A."/>
            <person name="Imano S."/>
            <person name="Ashida A."/>
            <person name="Sato I."/>
            <person name="Chiba S."/>
            <person name="Tanaka A."/>
            <person name="Camagna M."/>
            <person name="Takemoto D."/>
        </authorList>
    </citation>
    <scope>NUCLEOTIDE SEQUENCE [LARGE SCALE GENOMIC DNA]</scope>
    <source>
        <strain evidence="2">DP</strain>
    </source>
</reference>
<protein>
    <submittedName>
        <fullName evidence="1">Uncharacterized protein</fullName>
    </submittedName>
</protein>
<keyword evidence="2" id="KW-1185">Reference proteome</keyword>
<organism evidence="1 2">
    <name type="scientific">Epichloe bromicola</name>
    <dbReference type="NCBI Taxonomy" id="79588"/>
    <lineage>
        <taxon>Eukaryota</taxon>
        <taxon>Fungi</taxon>
        <taxon>Dikarya</taxon>
        <taxon>Ascomycota</taxon>
        <taxon>Pezizomycotina</taxon>
        <taxon>Sordariomycetes</taxon>
        <taxon>Hypocreomycetidae</taxon>
        <taxon>Hypocreales</taxon>
        <taxon>Clavicipitaceae</taxon>
        <taxon>Epichloe</taxon>
    </lineage>
</organism>
<sequence length="516" mass="58895">MIFSCCNARTERSFANEKLSPRFEEEVYPIHLLDQPTATQKMLTWVMCFNDVLNAPKLYESLCHLLEIGDWKKLGARLRVRNDGLLEAYAPKSYSHENPACTFFFDDHHDREIESHPAGKHFSLSSPRAFTQIYPATCRLDMTHPDFPMTVQDVIDRKLPQLVLHILAFYDATIVTISMPSNAMDNASFQSLLKNWSLVLAGRQDEVALVFGPHKDVLEEMVSEAEEKKAVEDVNVWSEGISRCFIPEWWRRRNQPPMQRRMVYIPKVIHDEFLGEIRHEMARSLEDEEQRPIVTDAEILLAWMTKLQGGDENKTRAVAACNAVNLRHRLSFLRDPSGEYIQRLTIPVCSRLSADDVKESIGHIALRHKRNMDKQTSENRLVSSAKSLLEIKRAGNDPFKKLGDVGPAGSLDYCNMTPLHLFSAANFGPAVLHCGGFDNPRYNPPGTMTTAYSLEMGTKPTDSMCHVIGKDSEGHFWMYCQLEPTVWVRLEEELYRLQKCVNSPVSGKFDAVSERF</sequence>
<evidence type="ECO:0000313" key="2">
    <source>
        <dbReference type="Proteomes" id="UP001562357"/>
    </source>
</evidence>
<accession>A0ABQ0CX25</accession>
<proteinExistence type="predicted"/>
<dbReference type="InterPro" id="IPR023213">
    <property type="entry name" value="CAT-like_dom_sf"/>
</dbReference>